<evidence type="ECO:0000313" key="5">
    <source>
        <dbReference type="Proteomes" id="UP001623330"/>
    </source>
</evidence>
<dbReference type="PANTHER" id="PTHR45705:SF1">
    <property type="entry name" value="FI20236P1"/>
    <property type="match status" value="1"/>
</dbReference>
<dbReference type="PANTHER" id="PTHR45705">
    <property type="entry name" value="FI20236P1"/>
    <property type="match status" value="1"/>
</dbReference>
<dbReference type="PRINTS" id="PR00405">
    <property type="entry name" value="REVINTRACTNG"/>
</dbReference>
<proteinExistence type="predicted"/>
<keyword evidence="5" id="KW-1185">Reference proteome</keyword>
<comment type="caution">
    <text evidence="4">The sequence shown here is derived from an EMBL/GenBank/DDBJ whole genome shotgun (WGS) entry which is preliminary data.</text>
</comment>
<dbReference type="InterPro" id="IPR001164">
    <property type="entry name" value="ArfGAP_dom"/>
</dbReference>
<gene>
    <name evidence="4" type="ORF">RNJ44_03503</name>
</gene>
<protein>
    <submittedName>
        <fullName evidence="4">ADP-ribosylation factor GTPase-activating protein effector protein 2</fullName>
    </submittedName>
</protein>
<evidence type="ECO:0000256" key="1">
    <source>
        <dbReference type="PROSITE-ProRule" id="PRU00288"/>
    </source>
</evidence>
<dbReference type="Pfam" id="PF01412">
    <property type="entry name" value="ArfGap"/>
    <property type="match status" value="1"/>
</dbReference>
<name>A0ABR4NX34_9SACH</name>
<sequence>MTSVPVKKALGALLRDPGNTTCADCKTQSHPRWASWSLGVFICIKCAGIHRSLGTHISKVKSVDLDTWKEENLKELVRMRNNQCANMVYEAKLPETSKFRSKNLGNDTNLLQEFIRQKYERKKWTDFEVDLASCCNGSSGIASSLSSTPTTNAVERVESSLNSSSNSSLVSTMSSSNNSETNVSTTENNKTSSILNLQTRKDVERTTVPKSKPRQETPQRNDLKKSILSLYSAPSKTNSNSNSSLAAQFPQLSNPTNQQQNSSSLSIDDDELFKNVWS</sequence>
<feature type="compositionally biased region" description="Polar residues" evidence="2">
    <location>
        <begin position="232"/>
        <end position="246"/>
    </location>
</feature>
<dbReference type="InterPro" id="IPR037278">
    <property type="entry name" value="ARFGAP/RecO"/>
</dbReference>
<keyword evidence="1" id="KW-0863">Zinc-finger</keyword>
<feature type="region of interest" description="Disordered" evidence="2">
    <location>
        <begin position="143"/>
        <end position="269"/>
    </location>
</feature>
<evidence type="ECO:0000313" key="4">
    <source>
        <dbReference type="EMBL" id="KAL3233463.1"/>
    </source>
</evidence>
<evidence type="ECO:0000256" key="2">
    <source>
        <dbReference type="SAM" id="MobiDB-lite"/>
    </source>
</evidence>
<reference evidence="4 5" key="1">
    <citation type="submission" date="2024-05" db="EMBL/GenBank/DDBJ databases">
        <title>Long read based assembly of the Candida bracarensis genome reveals expanded adhesin content.</title>
        <authorList>
            <person name="Marcet-Houben M."/>
            <person name="Ksiezopolska E."/>
            <person name="Gabaldon T."/>
        </authorList>
    </citation>
    <scope>NUCLEOTIDE SEQUENCE [LARGE SCALE GENOMIC DNA]</scope>
    <source>
        <strain evidence="4 5">CBM6</strain>
    </source>
</reference>
<dbReference type="InterPro" id="IPR038508">
    <property type="entry name" value="ArfGAP_dom_sf"/>
</dbReference>
<accession>A0ABR4NX34</accession>
<feature type="compositionally biased region" description="Low complexity" evidence="2">
    <location>
        <begin position="250"/>
        <end position="266"/>
    </location>
</feature>
<feature type="compositionally biased region" description="Basic and acidic residues" evidence="2">
    <location>
        <begin position="199"/>
        <end position="225"/>
    </location>
</feature>
<organism evidence="4 5">
    <name type="scientific">Nakaseomyces bracarensis</name>
    <dbReference type="NCBI Taxonomy" id="273131"/>
    <lineage>
        <taxon>Eukaryota</taxon>
        <taxon>Fungi</taxon>
        <taxon>Dikarya</taxon>
        <taxon>Ascomycota</taxon>
        <taxon>Saccharomycotina</taxon>
        <taxon>Saccharomycetes</taxon>
        <taxon>Saccharomycetales</taxon>
        <taxon>Saccharomycetaceae</taxon>
        <taxon>Nakaseomyces</taxon>
    </lineage>
</organism>
<dbReference type="EMBL" id="JBEVYD010000004">
    <property type="protein sequence ID" value="KAL3233463.1"/>
    <property type="molecule type" value="Genomic_DNA"/>
</dbReference>
<feature type="domain" description="Arf-GAP" evidence="3">
    <location>
        <begin position="7"/>
        <end position="132"/>
    </location>
</feature>
<dbReference type="Proteomes" id="UP001623330">
    <property type="component" value="Unassembled WGS sequence"/>
</dbReference>
<keyword evidence="1" id="KW-0862">Zinc</keyword>
<feature type="compositionally biased region" description="Low complexity" evidence="2">
    <location>
        <begin position="159"/>
        <end position="193"/>
    </location>
</feature>
<dbReference type="PROSITE" id="PS50115">
    <property type="entry name" value="ARFGAP"/>
    <property type="match status" value="1"/>
</dbReference>
<dbReference type="SMART" id="SM00105">
    <property type="entry name" value="ArfGap"/>
    <property type="match status" value="1"/>
</dbReference>
<dbReference type="SUPFAM" id="SSF57863">
    <property type="entry name" value="ArfGap/RecO-like zinc finger"/>
    <property type="match status" value="1"/>
</dbReference>
<dbReference type="InterPro" id="IPR051718">
    <property type="entry name" value="ARF_GTPase-activating"/>
</dbReference>
<keyword evidence="1" id="KW-0479">Metal-binding</keyword>
<evidence type="ECO:0000259" key="3">
    <source>
        <dbReference type="PROSITE" id="PS50115"/>
    </source>
</evidence>
<dbReference type="Gene3D" id="1.10.220.150">
    <property type="entry name" value="Arf GTPase activating protein"/>
    <property type="match status" value="1"/>
</dbReference>